<evidence type="ECO:0000313" key="1">
    <source>
        <dbReference type="EMBL" id="SFC50765.1"/>
    </source>
</evidence>
<sequence>MCVVKSLEKSVQAFEVVPTGARIFAMKSDFKGPGGTWRGGLWYVGFKRIRAVLIPDDGGRPVALTGEWTRSQPATAMAETFARMAAGVELEEV</sequence>
<gene>
    <name evidence="1" type="ORF">SAMN04488094_105223</name>
</gene>
<proteinExistence type="predicted"/>
<reference evidence="1 2" key="1">
    <citation type="submission" date="2016-10" db="EMBL/GenBank/DDBJ databases">
        <authorList>
            <person name="de Groot N.N."/>
        </authorList>
    </citation>
    <scope>NUCLEOTIDE SEQUENCE [LARGE SCALE GENOMIC DNA]</scope>
    <source>
        <strain evidence="1 2">DSM 19548</strain>
    </source>
</reference>
<accession>A0A1I1JQU2</accession>
<organism evidence="1 2">
    <name type="scientific">Tropicimonas isoalkanivorans</name>
    <dbReference type="NCBI Taxonomy" id="441112"/>
    <lineage>
        <taxon>Bacteria</taxon>
        <taxon>Pseudomonadati</taxon>
        <taxon>Pseudomonadota</taxon>
        <taxon>Alphaproteobacteria</taxon>
        <taxon>Rhodobacterales</taxon>
        <taxon>Roseobacteraceae</taxon>
        <taxon>Tropicimonas</taxon>
    </lineage>
</organism>
<dbReference type="EMBL" id="FOLG01000005">
    <property type="protein sequence ID" value="SFC50765.1"/>
    <property type="molecule type" value="Genomic_DNA"/>
</dbReference>
<dbReference type="AlphaFoldDB" id="A0A1I1JQU2"/>
<name>A0A1I1JQU2_9RHOB</name>
<keyword evidence="2" id="KW-1185">Reference proteome</keyword>
<protein>
    <submittedName>
        <fullName evidence="1">Uncharacterized protein</fullName>
    </submittedName>
</protein>
<evidence type="ECO:0000313" key="2">
    <source>
        <dbReference type="Proteomes" id="UP000198728"/>
    </source>
</evidence>
<dbReference type="Proteomes" id="UP000198728">
    <property type="component" value="Unassembled WGS sequence"/>
</dbReference>